<feature type="transmembrane region" description="Helical" evidence="12">
    <location>
        <begin position="5"/>
        <end position="22"/>
    </location>
</feature>
<evidence type="ECO:0000256" key="2">
    <source>
        <dbReference type="ARBA" id="ARBA00004429"/>
    </source>
</evidence>
<keyword evidence="15" id="KW-1185">Reference proteome</keyword>
<evidence type="ECO:0000256" key="5">
    <source>
        <dbReference type="ARBA" id="ARBA00022519"/>
    </source>
</evidence>
<feature type="transmembrane region" description="Helical" evidence="12">
    <location>
        <begin position="42"/>
        <end position="69"/>
    </location>
</feature>
<dbReference type="EMBL" id="CP009238">
    <property type="protein sequence ID" value="AIL32755.1"/>
    <property type="molecule type" value="Genomic_DNA"/>
</dbReference>
<protein>
    <recommendedName>
        <fullName evidence="13">HemY N-terminal domain-containing protein</fullName>
    </recommendedName>
</protein>
<dbReference type="InterPro" id="IPR011990">
    <property type="entry name" value="TPR-like_helical_dom_sf"/>
</dbReference>
<dbReference type="GO" id="GO:0006779">
    <property type="term" value="P:porphyrin-containing compound biosynthetic process"/>
    <property type="evidence" value="ECO:0007669"/>
    <property type="project" value="UniProtKB-KW"/>
</dbReference>
<dbReference type="GO" id="GO:0005886">
    <property type="term" value="C:plasma membrane"/>
    <property type="evidence" value="ECO:0007669"/>
    <property type="project" value="UniProtKB-SubCell"/>
</dbReference>
<dbReference type="Pfam" id="PF07219">
    <property type="entry name" value="HemY_N"/>
    <property type="match status" value="1"/>
</dbReference>
<dbReference type="SUPFAM" id="SSF48452">
    <property type="entry name" value="TPR-like"/>
    <property type="match status" value="1"/>
</dbReference>
<dbReference type="OrthoDB" id="7053339at2"/>
<evidence type="ECO:0000256" key="3">
    <source>
        <dbReference type="ARBA" id="ARBA00004744"/>
    </source>
</evidence>
<dbReference type="Proteomes" id="UP000028945">
    <property type="component" value="Chromosome"/>
</dbReference>
<feature type="domain" description="HemY N-terminal" evidence="13">
    <location>
        <begin position="27"/>
        <end position="130"/>
    </location>
</feature>
<dbReference type="RefSeq" id="WP_038499817.1">
    <property type="nucleotide sequence ID" value="NZ_AFWK01000045.1"/>
</dbReference>
<proteinExistence type="predicted"/>
<keyword evidence="4" id="KW-1003">Cell membrane</keyword>
<dbReference type="HOGENOM" id="CLU_037501_0_0_4"/>
<feature type="repeat" description="TPR" evidence="10">
    <location>
        <begin position="363"/>
        <end position="396"/>
    </location>
</feature>
<keyword evidence="6 12" id="KW-0812">Transmembrane</keyword>
<name>A0A077DD48_9BURK</name>
<organism evidence="14 15">
    <name type="scientific">Basilea psittacipulmonis DSM 24701</name>
    <dbReference type="NCBI Taxonomy" id="1072685"/>
    <lineage>
        <taxon>Bacteria</taxon>
        <taxon>Pseudomonadati</taxon>
        <taxon>Pseudomonadota</taxon>
        <taxon>Betaproteobacteria</taxon>
        <taxon>Burkholderiales</taxon>
        <taxon>Alcaligenaceae</taxon>
        <taxon>Basilea</taxon>
    </lineage>
</organism>
<accession>A0A077DD48</accession>
<dbReference type="NCBIfam" id="TIGR00540">
    <property type="entry name" value="TPR_hemY_coli"/>
    <property type="match status" value="1"/>
</dbReference>
<dbReference type="GO" id="GO:0042168">
    <property type="term" value="P:heme metabolic process"/>
    <property type="evidence" value="ECO:0007669"/>
    <property type="project" value="InterPro"/>
</dbReference>
<dbReference type="eggNOG" id="COG3071">
    <property type="taxonomic scope" value="Bacteria"/>
</dbReference>
<keyword evidence="7 12" id="KW-1133">Transmembrane helix</keyword>
<dbReference type="InterPro" id="IPR019734">
    <property type="entry name" value="TPR_rpt"/>
</dbReference>
<evidence type="ECO:0000256" key="6">
    <source>
        <dbReference type="ARBA" id="ARBA00022692"/>
    </source>
</evidence>
<evidence type="ECO:0000313" key="15">
    <source>
        <dbReference type="Proteomes" id="UP000028945"/>
    </source>
</evidence>
<evidence type="ECO:0000256" key="11">
    <source>
        <dbReference type="SAM" id="MobiDB-lite"/>
    </source>
</evidence>
<sequence>MKSKFFKLIAVIAVAVVVALLLKNIPGTIMIYTGDERRVISLAVFISALIILFVVLYLLCRLLVGLLNLPSRFRRWRQLKNTEYENLLLTQSLKEVFLKNEDKGLRKLFSKGRTKERQALASLAIAKQAQYVANVEKRDHYWQQAVDYDPSLKPVAYQMKILWLLDEGNAEQANVLMQELQNNPAIKRDVRFERYQLRVLNSIKRDSSEYTELLRSMLNKKHISVEEGRQLLDENLSLRLRNVYADDGFIPLWNSLSHAEKTMPSVALVAAKYFTEHDQESKATDILARSLDVKMDKTLLTKFVHCSNQALKSRMKLVQSWLKAHPDHTDLLKAAARLCMASGLWGQAEHYIQDSLKVLPKDAESYFILGSMYDKLGKADEALTQWRIASELSTASPDVLMEQYVLQAADKTRDPSGQPDEKLQKYADEHLLKSDKS</sequence>
<dbReference type="Gene3D" id="1.25.40.10">
    <property type="entry name" value="Tetratricopeptide repeat domain"/>
    <property type="match status" value="1"/>
</dbReference>
<dbReference type="UniPathway" id="UPA00252"/>
<keyword evidence="8 12" id="KW-0472">Membrane</keyword>
<dbReference type="STRING" id="1072685.IX83_05030"/>
<evidence type="ECO:0000256" key="8">
    <source>
        <dbReference type="ARBA" id="ARBA00023136"/>
    </source>
</evidence>
<evidence type="ECO:0000256" key="7">
    <source>
        <dbReference type="ARBA" id="ARBA00022989"/>
    </source>
</evidence>
<dbReference type="AlphaFoldDB" id="A0A077DD48"/>
<keyword evidence="9" id="KW-0627">Porphyrin biosynthesis</keyword>
<evidence type="ECO:0000256" key="12">
    <source>
        <dbReference type="SAM" id="Phobius"/>
    </source>
</evidence>
<evidence type="ECO:0000259" key="13">
    <source>
        <dbReference type="Pfam" id="PF07219"/>
    </source>
</evidence>
<keyword evidence="10" id="KW-0802">TPR repeat</keyword>
<reference evidence="14 15" key="1">
    <citation type="journal article" date="2014" name="BMC Genomics">
        <title>A genomic perspective on a new bacterial genus and species from the Alcaligenaceae family, Basilea psittacipulmonis.</title>
        <authorList>
            <person name="Whiteson K.L."/>
            <person name="Hernandez D."/>
            <person name="Lazarevic V."/>
            <person name="Gaia N."/>
            <person name="Farinelli L."/>
            <person name="Francois P."/>
            <person name="Pilo P."/>
            <person name="Frey J."/>
            <person name="Schrenzel J."/>
        </authorList>
    </citation>
    <scope>NUCLEOTIDE SEQUENCE [LARGE SCALE GENOMIC DNA]</scope>
    <source>
        <strain evidence="14 15">DSM 24701</strain>
    </source>
</reference>
<comment type="function">
    <text evidence="1">Involved in a late step of protoheme IX synthesis.</text>
</comment>
<evidence type="ECO:0000256" key="4">
    <source>
        <dbReference type="ARBA" id="ARBA00022475"/>
    </source>
</evidence>
<keyword evidence="5" id="KW-0997">Cell inner membrane</keyword>
<dbReference type="InterPro" id="IPR005254">
    <property type="entry name" value="Heme_biosyn_assoc_TPR_pro"/>
</dbReference>
<evidence type="ECO:0000256" key="10">
    <source>
        <dbReference type="PROSITE-ProRule" id="PRU00339"/>
    </source>
</evidence>
<comment type="subcellular location">
    <subcellularLocation>
        <location evidence="2">Cell inner membrane</location>
        <topology evidence="2">Multi-pass membrane protein</topology>
    </subcellularLocation>
</comment>
<dbReference type="KEGG" id="bpsi:IX83_05030"/>
<feature type="region of interest" description="Disordered" evidence="11">
    <location>
        <begin position="410"/>
        <end position="437"/>
    </location>
</feature>
<gene>
    <name evidence="14" type="ORF">IX83_05030</name>
</gene>
<evidence type="ECO:0000313" key="14">
    <source>
        <dbReference type="EMBL" id="AIL32755.1"/>
    </source>
</evidence>
<evidence type="ECO:0000256" key="9">
    <source>
        <dbReference type="ARBA" id="ARBA00023244"/>
    </source>
</evidence>
<comment type="pathway">
    <text evidence="3">Porphyrin-containing compound metabolism; protoheme biosynthesis.</text>
</comment>
<evidence type="ECO:0000256" key="1">
    <source>
        <dbReference type="ARBA" id="ARBA00002962"/>
    </source>
</evidence>
<dbReference type="PROSITE" id="PS50005">
    <property type="entry name" value="TPR"/>
    <property type="match status" value="1"/>
</dbReference>
<dbReference type="InterPro" id="IPR010817">
    <property type="entry name" value="HemY_N"/>
</dbReference>